<dbReference type="Gene3D" id="2.30.110.10">
    <property type="entry name" value="Electron Transport, Fmn-binding Protein, Chain A"/>
    <property type="match status" value="1"/>
</dbReference>
<evidence type="ECO:0000259" key="6">
    <source>
        <dbReference type="Pfam" id="PF01243"/>
    </source>
</evidence>
<dbReference type="PANTHER" id="PTHR10851">
    <property type="entry name" value="PYRIDOXINE-5-PHOSPHATE OXIDASE"/>
    <property type="match status" value="1"/>
</dbReference>
<dbReference type="InterPro" id="IPR019576">
    <property type="entry name" value="Pyridoxamine_oxidase_dimer_C"/>
</dbReference>
<dbReference type="Proteomes" id="UP001144396">
    <property type="component" value="Unassembled WGS sequence"/>
</dbReference>
<dbReference type="PANTHER" id="PTHR10851:SF0">
    <property type="entry name" value="PYRIDOXINE-5'-PHOSPHATE OXIDASE"/>
    <property type="match status" value="1"/>
</dbReference>
<organism evidence="8 9">
    <name type="scientific">Agromyces rhizosphaerae</name>
    <dbReference type="NCBI Taxonomy" id="88374"/>
    <lineage>
        <taxon>Bacteria</taxon>
        <taxon>Bacillati</taxon>
        <taxon>Actinomycetota</taxon>
        <taxon>Actinomycetes</taxon>
        <taxon>Micrococcales</taxon>
        <taxon>Microbacteriaceae</taxon>
        <taxon>Agromyces</taxon>
    </lineage>
</organism>
<comment type="similarity">
    <text evidence="1">Belongs to the pyridoxamine 5'-phosphate oxidase family.</text>
</comment>
<evidence type="ECO:0000256" key="1">
    <source>
        <dbReference type="ARBA" id="ARBA00007301"/>
    </source>
</evidence>
<evidence type="ECO:0000259" key="7">
    <source>
        <dbReference type="Pfam" id="PF10590"/>
    </source>
</evidence>
<sequence length="215" mass="23961">MHHDDPPVIITSTNRFGHDQQNPDEVLADPMQLLAAWLPANDDELRPLMTLTTIGADGYPDSRSVLLSDFDAQGLTFHTDARTRKARELAADSRVSLVLPWVEHARQLTVAGDAAPVGADEAAAVFRVRSRYLQLLAWMNSAELAQLPRAERVARWEAFAAAHPEGELDPPEHWVGYRVRPHRLTFWRGDLEGPSNRVEYTRDASGAWTAARLPG</sequence>
<gene>
    <name evidence="8" type="primary">pdxH</name>
    <name evidence="8" type="ORF">ARHIZOSPH14_22660</name>
</gene>
<dbReference type="NCBIfam" id="NF004231">
    <property type="entry name" value="PRK05679.1"/>
    <property type="match status" value="1"/>
</dbReference>
<dbReference type="RefSeq" id="WP_281885036.1">
    <property type="nucleotide sequence ID" value="NZ_BSDP01000001.1"/>
</dbReference>
<accession>A0A9W6CWE4</accession>
<comment type="cofactor">
    <cofactor evidence="5">
        <name>FMN</name>
        <dbReference type="ChEBI" id="CHEBI:58210"/>
    </cofactor>
    <text evidence="5">Binds 1 FMN per subunit.</text>
</comment>
<dbReference type="Pfam" id="PF01243">
    <property type="entry name" value="PNPOx_N"/>
    <property type="match status" value="1"/>
</dbReference>
<evidence type="ECO:0000256" key="4">
    <source>
        <dbReference type="ARBA" id="ARBA00023002"/>
    </source>
</evidence>
<feature type="domain" description="Pyridoxine 5'-phosphate oxidase dimerisation C-terminal" evidence="7">
    <location>
        <begin position="174"/>
        <end position="213"/>
    </location>
</feature>
<keyword evidence="4" id="KW-0560">Oxidoreductase</keyword>
<feature type="domain" description="Pyridoxamine 5'-phosphate oxidase N-terminal" evidence="6">
    <location>
        <begin position="46"/>
        <end position="148"/>
    </location>
</feature>
<name>A0A9W6CWE4_9MICO</name>
<feature type="binding site" evidence="5">
    <location>
        <position position="197"/>
    </location>
    <ligand>
        <name>FMN</name>
        <dbReference type="ChEBI" id="CHEBI:58210"/>
    </ligand>
</feature>
<feature type="binding site" evidence="5">
    <location>
        <position position="107"/>
    </location>
    <ligand>
        <name>FMN</name>
        <dbReference type="ChEBI" id="CHEBI:58210"/>
    </ligand>
</feature>
<feature type="binding site" evidence="5">
    <location>
        <position position="84"/>
    </location>
    <ligand>
        <name>FMN</name>
        <dbReference type="ChEBI" id="CHEBI:58210"/>
    </ligand>
</feature>
<reference evidence="8" key="1">
    <citation type="submission" date="2022-12" db="EMBL/GenBank/DDBJ databases">
        <title>Reference genome sequencing for broad-spectrum identification of bacterial and archaeal isolates by mass spectrometry.</title>
        <authorList>
            <person name="Sekiguchi Y."/>
            <person name="Tourlousse D.M."/>
        </authorList>
    </citation>
    <scope>NUCLEOTIDE SEQUENCE</scope>
    <source>
        <strain evidence="8">14</strain>
    </source>
</reference>
<evidence type="ECO:0000313" key="9">
    <source>
        <dbReference type="Proteomes" id="UP001144396"/>
    </source>
</evidence>
<dbReference type="Pfam" id="PF10590">
    <property type="entry name" value="PNP_phzG_C"/>
    <property type="match status" value="1"/>
</dbReference>
<dbReference type="SUPFAM" id="SSF50475">
    <property type="entry name" value="FMN-binding split barrel"/>
    <property type="match status" value="1"/>
</dbReference>
<dbReference type="InterPro" id="IPR011576">
    <property type="entry name" value="Pyridox_Oxase_N"/>
</dbReference>
<dbReference type="GO" id="GO:0004733">
    <property type="term" value="F:pyridoxamine phosphate oxidase activity"/>
    <property type="evidence" value="ECO:0007669"/>
    <property type="project" value="InterPro"/>
</dbReference>
<dbReference type="AlphaFoldDB" id="A0A9W6CWE4"/>
<evidence type="ECO:0000256" key="5">
    <source>
        <dbReference type="PIRSR" id="PIRSR000190-2"/>
    </source>
</evidence>
<evidence type="ECO:0000256" key="2">
    <source>
        <dbReference type="ARBA" id="ARBA00022630"/>
    </source>
</evidence>
<feature type="binding site" evidence="5">
    <location>
        <position position="187"/>
    </location>
    <ligand>
        <name>FMN</name>
        <dbReference type="ChEBI" id="CHEBI:58210"/>
    </ligand>
</feature>
<dbReference type="GO" id="GO:0010181">
    <property type="term" value="F:FMN binding"/>
    <property type="evidence" value="ECO:0007669"/>
    <property type="project" value="InterPro"/>
</dbReference>
<protein>
    <submittedName>
        <fullName evidence="8">Pyridoxine/pyridoxamine 5'-phosphate oxidase</fullName>
    </submittedName>
</protein>
<feature type="binding site" evidence="5">
    <location>
        <position position="85"/>
    </location>
    <ligand>
        <name>FMN</name>
        <dbReference type="ChEBI" id="CHEBI:58210"/>
    </ligand>
</feature>
<evidence type="ECO:0000313" key="8">
    <source>
        <dbReference type="EMBL" id="GLI28024.1"/>
    </source>
</evidence>
<evidence type="ECO:0000256" key="3">
    <source>
        <dbReference type="ARBA" id="ARBA00022643"/>
    </source>
</evidence>
<keyword evidence="9" id="KW-1185">Reference proteome</keyword>
<dbReference type="GO" id="GO:0008615">
    <property type="term" value="P:pyridoxine biosynthetic process"/>
    <property type="evidence" value="ECO:0007669"/>
    <property type="project" value="InterPro"/>
</dbReference>
<dbReference type="InterPro" id="IPR000659">
    <property type="entry name" value="Pyridox_Oxase"/>
</dbReference>
<dbReference type="PIRSF" id="PIRSF000190">
    <property type="entry name" value="Pyd_amn-ph_oxd"/>
    <property type="match status" value="1"/>
</dbReference>
<dbReference type="EMBL" id="BSDP01000001">
    <property type="protein sequence ID" value="GLI28024.1"/>
    <property type="molecule type" value="Genomic_DNA"/>
</dbReference>
<keyword evidence="2" id="KW-0285">Flavoprotein</keyword>
<dbReference type="InterPro" id="IPR012349">
    <property type="entry name" value="Split_barrel_FMN-bd"/>
</dbReference>
<proteinExistence type="inferred from homology"/>
<keyword evidence="3 5" id="KW-0288">FMN</keyword>
<comment type="caution">
    <text evidence="8">The sequence shown here is derived from an EMBL/GenBank/DDBJ whole genome shotgun (WGS) entry which is preliminary data.</text>
</comment>